<dbReference type="Proteomes" id="UP000319516">
    <property type="component" value="Unassembled WGS sequence"/>
</dbReference>
<dbReference type="PANTHER" id="PTHR28259:SF1">
    <property type="entry name" value="FLUORIDE EXPORT PROTEIN 1-RELATED"/>
    <property type="match status" value="1"/>
</dbReference>
<keyword evidence="10" id="KW-0915">Sodium</keyword>
<protein>
    <recommendedName>
        <fullName evidence="10">Fluoride-specific ion channel FluC</fullName>
    </recommendedName>
</protein>
<comment type="activity regulation">
    <text evidence="10">Na(+) is not transported, but it plays an essential structural role and its presence is essential for fluoride channel function.</text>
</comment>
<keyword evidence="6 10" id="KW-0407">Ion channel</keyword>
<dbReference type="PANTHER" id="PTHR28259">
    <property type="entry name" value="FLUORIDE EXPORT PROTEIN 1-RELATED"/>
    <property type="match status" value="1"/>
</dbReference>
<feature type="binding site" evidence="10">
    <location>
        <position position="84"/>
    </location>
    <ligand>
        <name>Na(+)</name>
        <dbReference type="ChEBI" id="CHEBI:29101"/>
        <note>structural</note>
    </ligand>
</feature>
<name>A0A542YMA5_9MICO</name>
<dbReference type="GO" id="GO:0062054">
    <property type="term" value="F:fluoride channel activity"/>
    <property type="evidence" value="ECO:0007669"/>
    <property type="project" value="UniProtKB-UniRule"/>
</dbReference>
<dbReference type="InterPro" id="IPR003691">
    <property type="entry name" value="FluC"/>
</dbReference>
<gene>
    <name evidence="10" type="primary">fluC</name>
    <name evidence="10" type="synonym">crcB</name>
    <name evidence="11" type="ORF">FB467_0287</name>
</gene>
<evidence type="ECO:0000256" key="4">
    <source>
        <dbReference type="ARBA" id="ARBA00022989"/>
    </source>
</evidence>
<evidence type="ECO:0000256" key="9">
    <source>
        <dbReference type="ARBA" id="ARBA00049940"/>
    </source>
</evidence>
<evidence type="ECO:0000313" key="12">
    <source>
        <dbReference type="Proteomes" id="UP000319516"/>
    </source>
</evidence>
<dbReference type="GO" id="GO:0046872">
    <property type="term" value="F:metal ion binding"/>
    <property type="evidence" value="ECO:0007669"/>
    <property type="project" value="UniProtKB-KW"/>
</dbReference>
<keyword evidence="5 10" id="KW-0472">Membrane</keyword>
<evidence type="ECO:0000256" key="2">
    <source>
        <dbReference type="ARBA" id="ARBA00022475"/>
    </source>
</evidence>
<comment type="similarity">
    <text evidence="7 10">Belongs to the fluoride channel Fluc/FEX (TC 1.A.43) family.</text>
</comment>
<dbReference type="OrthoDB" id="4408652at2"/>
<evidence type="ECO:0000256" key="1">
    <source>
        <dbReference type="ARBA" id="ARBA00004651"/>
    </source>
</evidence>
<comment type="function">
    <text evidence="9 10">Fluoride-specific ion channel. Important for reducing fluoride concentration in the cell, thus reducing its toxicity.</text>
</comment>
<dbReference type="EMBL" id="VFOP01000001">
    <property type="protein sequence ID" value="TQL49222.1"/>
    <property type="molecule type" value="Genomic_DNA"/>
</dbReference>
<organism evidence="11 12">
    <name type="scientific">Ornithinicoccus hortensis</name>
    <dbReference type="NCBI Taxonomy" id="82346"/>
    <lineage>
        <taxon>Bacteria</taxon>
        <taxon>Bacillati</taxon>
        <taxon>Actinomycetota</taxon>
        <taxon>Actinomycetes</taxon>
        <taxon>Micrococcales</taxon>
        <taxon>Intrasporangiaceae</taxon>
        <taxon>Ornithinicoccus</taxon>
    </lineage>
</organism>
<dbReference type="AlphaFoldDB" id="A0A542YMA5"/>
<evidence type="ECO:0000256" key="3">
    <source>
        <dbReference type="ARBA" id="ARBA00022692"/>
    </source>
</evidence>
<evidence type="ECO:0000256" key="6">
    <source>
        <dbReference type="ARBA" id="ARBA00023303"/>
    </source>
</evidence>
<accession>A0A542YMA5</accession>
<dbReference type="GO" id="GO:0140114">
    <property type="term" value="P:cellular detoxification of fluoride"/>
    <property type="evidence" value="ECO:0007669"/>
    <property type="project" value="UniProtKB-UniRule"/>
</dbReference>
<keyword evidence="3 10" id="KW-0812">Transmembrane</keyword>
<comment type="catalytic activity">
    <reaction evidence="8">
        <text>fluoride(in) = fluoride(out)</text>
        <dbReference type="Rhea" id="RHEA:76159"/>
        <dbReference type="ChEBI" id="CHEBI:17051"/>
    </reaction>
    <physiologicalReaction direction="left-to-right" evidence="8">
        <dbReference type="Rhea" id="RHEA:76160"/>
    </physiologicalReaction>
</comment>
<evidence type="ECO:0000256" key="8">
    <source>
        <dbReference type="ARBA" id="ARBA00035585"/>
    </source>
</evidence>
<feature type="transmembrane region" description="Helical" evidence="10">
    <location>
        <begin position="106"/>
        <end position="130"/>
    </location>
</feature>
<keyword evidence="2 10" id="KW-1003">Cell membrane</keyword>
<keyword evidence="10" id="KW-0813">Transport</keyword>
<sequence>MSRPAHRDPLLLLLVAVGGTVGTAARAGVAQWLPHEGGLPLATLMVNLVGAFLLGLLLESLLRRGPETPRQQVLRLGIGTGALGGFTTYSAFALELHQQLAAHEVWLAVGYGLGSVGLGLLTCLLGIAVATRLGGGATR</sequence>
<proteinExistence type="inferred from homology"/>
<evidence type="ECO:0000256" key="7">
    <source>
        <dbReference type="ARBA" id="ARBA00035120"/>
    </source>
</evidence>
<dbReference type="HAMAP" id="MF_00454">
    <property type="entry name" value="FluC"/>
    <property type="match status" value="1"/>
</dbReference>
<comment type="caution">
    <text evidence="11">The sequence shown here is derived from an EMBL/GenBank/DDBJ whole genome shotgun (WGS) entry which is preliminary data.</text>
</comment>
<comment type="subcellular location">
    <subcellularLocation>
        <location evidence="1 10">Cell membrane</location>
        <topology evidence="1 10">Multi-pass membrane protein</topology>
    </subcellularLocation>
</comment>
<dbReference type="Pfam" id="PF02537">
    <property type="entry name" value="CRCB"/>
    <property type="match status" value="1"/>
</dbReference>
<keyword evidence="10" id="KW-0479">Metal-binding</keyword>
<dbReference type="RefSeq" id="WP_141783503.1">
    <property type="nucleotide sequence ID" value="NZ_BAAAIK010000003.1"/>
</dbReference>
<keyword evidence="4 10" id="KW-1133">Transmembrane helix</keyword>
<evidence type="ECO:0000256" key="5">
    <source>
        <dbReference type="ARBA" id="ARBA00023136"/>
    </source>
</evidence>
<feature type="transmembrane region" description="Helical" evidence="10">
    <location>
        <begin position="42"/>
        <end position="61"/>
    </location>
</feature>
<feature type="binding site" evidence="10">
    <location>
        <position position="87"/>
    </location>
    <ligand>
        <name>Na(+)</name>
        <dbReference type="ChEBI" id="CHEBI:29101"/>
        <note>structural</note>
    </ligand>
</feature>
<dbReference type="GO" id="GO:0005886">
    <property type="term" value="C:plasma membrane"/>
    <property type="evidence" value="ECO:0007669"/>
    <property type="project" value="UniProtKB-SubCell"/>
</dbReference>
<keyword evidence="10" id="KW-0406">Ion transport</keyword>
<feature type="transmembrane region" description="Helical" evidence="10">
    <location>
        <begin position="73"/>
        <end position="94"/>
    </location>
</feature>
<keyword evidence="12" id="KW-1185">Reference proteome</keyword>
<evidence type="ECO:0000256" key="10">
    <source>
        <dbReference type="HAMAP-Rule" id="MF_00454"/>
    </source>
</evidence>
<evidence type="ECO:0000313" key="11">
    <source>
        <dbReference type="EMBL" id="TQL49222.1"/>
    </source>
</evidence>
<reference evidence="11 12" key="1">
    <citation type="submission" date="2019-06" db="EMBL/GenBank/DDBJ databases">
        <title>Sequencing the genomes of 1000 actinobacteria strains.</title>
        <authorList>
            <person name="Klenk H.-P."/>
        </authorList>
    </citation>
    <scope>NUCLEOTIDE SEQUENCE [LARGE SCALE GENOMIC DNA]</scope>
    <source>
        <strain evidence="11 12">DSM 12335</strain>
    </source>
</reference>